<gene>
    <name evidence="2" type="ORF">ACFSQZ_09455</name>
</gene>
<reference evidence="3" key="1">
    <citation type="journal article" date="2019" name="Int. J. Syst. Evol. Microbiol.">
        <title>The Global Catalogue of Microorganisms (GCM) 10K type strain sequencing project: providing services to taxonomists for standard genome sequencing and annotation.</title>
        <authorList>
            <consortium name="The Broad Institute Genomics Platform"/>
            <consortium name="The Broad Institute Genome Sequencing Center for Infectious Disease"/>
            <person name="Wu L."/>
            <person name="Ma J."/>
        </authorList>
    </citation>
    <scope>NUCLEOTIDE SEQUENCE [LARGE SCALE GENOMIC DNA]</scope>
    <source>
        <strain evidence="3">JCM 16545</strain>
    </source>
</reference>
<dbReference type="Pfam" id="PF13432">
    <property type="entry name" value="TPR_16"/>
    <property type="match status" value="1"/>
</dbReference>
<dbReference type="EMBL" id="JBHUJC010000026">
    <property type="protein sequence ID" value="MFD2276692.1"/>
    <property type="molecule type" value="Genomic_DNA"/>
</dbReference>
<dbReference type="InterPro" id="IPR011990">
    <property type="entry name" value="TPR-like_helical_dom_sf"/>
</dbReference>
<evidence type="ECO:0000256" key="1">
    <source>
        <dbReference type="SAM" id="SignalP"/>
    </source>
</evidence>
<dbReference type="SUPFAM" id="SSF48452">
    <property type="entry name" value="TPR-like"/>
    <property type="match status" value="2"/>
</dbReference>
<accession>A0ABW5E256</accession>
<evidence type="ECO:0000313" key="2">
    <source>
        <dbReference type="EMBL" id="MFD2276692.1"/>
    </source>
</evidence>
<dbReference type="InterPro" id="IPR019734">
    <property type="entry name" value="TPR_rpt"/>
</dbReference>
<organism evidence="2 3">
    <name type="scientific">Rubritalea spongiae</name>
    <dbReference type="NCBI Taxonomy" id="430797"/>
    <lineage>
        <taxon>Bacteria</taxon>
        <taxon>Pseudomonadati</taxon>
        <taxon>Verrucomicrobiota</taxon>
        <taxon>Verrucomicrobiia</taxon>
        <taxon>Verrucomicrobiales</taxon>
        <taxon>Rubritaleaceae</taxon>
        <taxon>Rubritalea</taxon>
    </lineage>
</organism>
<sequence length="1017" mass="113413">MKTQHSLTLALAIASASLVGFTPSTVSAEAIGVAVPKGINALKEEKWAEAQKIFADIVAEHGKQAKQIGDKFGNIYYWKGNAELKLASEAKSAGDVAKAREFYTLAKESLENCYKTGNKSGQNQSQVKSLLFKGQAMQQLEEYAGAIEMYQKFVNERAETDSFDPGMLNINMAICHFKQKPAKLAEGIPFFETALKNKERWGLADAPVVGTFQAFTEAVIEAKDEARLVDFVNQNRAVLMLRPFQMVQFTPFYQKLATDALKANMPNAAYTLFALVPGTKVALNDLQVLQNKLKDYPREGLRDGDVLIYKEKVNEWLAELSKKDRDGDPPEVVSLSALAFTHESSGYDLGALAAYEQLEMYFKGSDRREDNLYNLTRVAYSLGDIERTMKYGRAFKKAFPESDKADVTYTIMLTGLFQGGEYVECEELARETLVAFPEKSKINDLAMHMEGASLFYQGKYRESLPILEEHLKKYPESESRLATLYFVASNLGKVQDWARSASSLDSFIKKYPEAADNPYLPYALLDRADAAYNLEEDEVALKNVERLLEEFPEVSVIDAALIIKGKVEQEAGEYQKAAASYKEALDFAKKTGKTFGKTEALYHLVALLGKDEIDKKANPNMKEALPYYDEFWDKHAQSPYATQVAVAGMPAMVEAGRTEEGLKNLKDSIVRVAKQKNPAGLDRAINSYTTSYLAAKKAAGVDAVTAANDLKEHYYSFPVPNNDVRSRALLMFAVLGVYQEGYNAAIKAKDTELANQNQAQINALFKVMKADFPLDKLSNQILVSIADYLRAKTASPRQAIPYYEELLKRPDKSDYLAARFGIADVLGQVGSKQEMSKAIKDLKAIYAENKDSKNKEERSAANGAQNRIIAIYAKQGNYDKAIEEGLAYLDSKDSTYRSDVQQVLAESYDAKKDFTNAIKYYVIVSNGRDAIVAIPAKNRATELMWDYGVESGGKSRKQAAYEVAAIYIKSSRDWFDKNKSEIPTEAREAWLEIEARVKKWESSGQIKTLEQLAAEKG</sequence>
<dbReference type="PANTHER" id="PTHR10098">
    <property type="entry name" value="RAPSYN-RELATED"/>
    <property type="match status" value="1"/>
</dbReference>
<proteinExistence type="predicted"/>
<comment type="caution">
    <text evidence="2">The sequence shown here is derived from an EMBL/GenBank/DDBJ whole genome shotgun (WGS) entry which is preliminary data.</text>
</comment>
<feature type="chain" id="PRO_5046912666" evidence="1">
    <location>
        <begin position="29"/>
        <end position="1017"/>
    </location>
</feature>
<feature type="signal peptide" evidence="1">
    <location>
        <begin position="1"/>
        <end position="28"/>
    </location>
</feature>
<dbReference type="RefSeq" id="WP_377094646.1">
    <property type="nucleotide sequence ID" value="NZ_JBHSJM010000001.1"/>
</dbReference>
<dbReference type="Proteomes" id="UP001597297">
    <property type="component" value="Unassembled WGS sequence"/>
</dbReference>
<keyword evidence="1" id="KW-0732">Signal</keyword>
<dbReference type="Gene3D" id="1.25.40.10">
    <property type="entry name" value="Tetratricopeptide repeat domain"/>
    <property type="match status" value="4"/>
</dbReference>
<evidence type="ECO:0000313" key="3">
    <source>
        <dbReference type="Proteomes" id="UP001597297"/>
    </source>
</evidence>
<name>A0ABW5E256_9BACT</name>
<protein>
    <submittedName>
        <fullName evidence="2">Tetratricopeptide repeat protein</fullName>
    </submittedName>
</protein>
<keyword evidence="3" id="KW-1185">Reference proteome</keyword>
<dbReference type="SMART" id="SM00028">
    <property type="entry name" value="TPR"/>
    <property type="match status" value="5"/>
</dbReference>